<evidence type="ECO:0000313" key="2">
    <source>
        <dbReference type="Proteomes" id="UP000004994"/>
    </source>
</evidence>
<organism evidence="1">
    <name type="scientific">Solanum lycopersicum</name>
    <name type="common">Tomato</name>
    <name type="synonym">Lycopersicon esculentum</name>
    <dbReference type="NCBI Taxonomy" id="4081"/>
    <lineage>
        <taxon>Eukaryota</taxon>
        <taxon>Viridiplantae</taxon>
        <taxon>Streptophyta</taxon>
        <taxon>Embryophyta</taxon>
        <taxon>Tracheophyta</taxon>
        <taxon>Spermatophyta</taxon>
        <taxon>Magnoliopsida</taxon>
        <taxon>eudicotyledons</taxon>
        <taxon>Gunneridae</taxon>
        <taxon>Pentapetalae</taxon>
        <taxon>asterids</taxon>
        <taxon>lamiids</taxon>
        <taxon>Solanales</taxon>
        <taxon>Solanaceae</taxon>
        <taxon>Solanoideae</taxon>
        <taxon>Solaneae</taxon>
        <taxon>Solanum</taxon>
        <taxon>Solanum subgen. Lycopersicon</taxon>
    </lineage>
</organism>
<evidence type="ECO:0000313" key="1">
    <source>
        <dbReference type="EnsemblPlants" id="Solyc01g112040.2.1.1"/>
    </source>
</evidence>
<keyword evidence="2" id="KW-1185">Reference proteome</keyword>
<reference evidence="1" key="1">
    <citation type="journal article" date="2012" name="Nature">
        <title>The tomato genome sequence provides insights into fleshy fruit evolution.</title>
        <authorList>
            <consortium name="Tomato Genome Consortium"/>
        </authorList>
    </citation>
    <scope>NUCLEOTIDE SEQUENCE [LARGE SCALE GENOMIC DNA]</scope>
    <source>
        <strain evidence="1">cv. Heinz 1706</strain>
    </source>
</reference>
<reference evidence="1" key="2">
    <citation type="submission" date="2019-01" db="UniProtKB">
        <authorList>
            <consortium name="EnsemblPlants"/>
        </authorList>
    </citation>
    <scope>IDENTIFICATION</scope>
    <source>
        <strain evidence="1">cv. Heinz 1706</strain>
    </source>
</reference>
<dbReference type="EnsemblPlants" id="Solyc01g112040.2.1">
    <property type="protein sequence ID" value="Solyc01g112040.2.1.1"/>
    <property type="gene ID" value="Solyc01g112040.2"/>
</dbReference>
<dbReference type="AlphaFoldDB" id="A0A3Q7EWC1"/>
<protein>
    <submittedName>
        <fullName evidence="1">Uncharacterized protein</fullName>
    </submittedName>
</protein>
<dbReference type="InParanoid" id="A0A3Q7EWC1"/>
<dbReference type="Proteomes" id="UP000004994">
    <property type="component" value="Chromosome 1"/>
</dbReference>
<dbReference type="PaxDb" id="4081-Solyc01g112040.2.1"/>
<sequence length="90" mass="9877">FRDTTPTSLICNYHKSAANLYMNMACRSTYISNNHQNTKPNSSSRSTEFSVWLNLVGRWLPNLPQGLAGQHVGCTSSLNGVNGANNHHAT</sequence>
<proteinExistence type="predicted"/>
<accession>A0A3Q7EWC1</accession>
<dbReference type="Gramene" id="Solyc01g112040.2.1">
    <property type="protein sequence ID" value="Solyc01g112040.2.1.1"/>
    <property type="gene ID" value="Solyc01g112040.2"/>
</dbReference>
<name>A0A3Q7EWC1_SOLLC</name>